<name>A0ACB9XUB3_CHAAC</name>
<accession>A0ACB9XUB3</accession>
<organism evidence="1 2">
    <name type="scientific">Chaenocephalus aceratus</name>
    <name type="common">Blackfin icefish</name>
    <name type="synonym">Chaenichthys aceratus</name>
    <dbReference type="NCBI Taxonomy" id="36190"/>
    <lineage>
        <taxon>Eukaryota</taxon>
        <taxon>Metazoa</taxon>
        <taxon>Chordata</taxon>
        <taxon>Craniata</taxon>
        <taxon>Vertebrata</taxon>
        <taxon>Euteleostomi</taxon>
        <taxon>Actinopterygii</taxon>
        <taxon>Neopterygii</taxon>
        <taxon>Teleostei</taxon>
        <taxon>Neoteleostei</taxon>
        <taxon>Acanthomorphata</taxon>
        <taxon>Eupercaria</taxon>
        <taxon>Perciformes</taxon>
        <taxon>Notothenioidei</taxon>
        <taxon>Channichthyidae</taxon>
        <taxon>Chaenocephalus</taxon>
    </lineage>
</organism>
<dbReference type="EMBL" id="CM043787">
    <property type="protein sequence ID" value="KAI4830509.1"/>
    <property type="molecule type" value="Genomic_DNA"/>
</dbReference>
<dbReference type="Proteomes" id="UP001057452">
    <property type="component" value="Chromosome 3"/>
</dbReference>
<evidence type="ECO:0000313" key="2">
    <source>
        <dbReference type="Proteomes" id="UP001057452"/>
    </source>
</evidence>
<proteinExistence type="predicted"/>
<protein>
    <submittedName>
        <fullName evidence="1">Uncharacterized protein</fullName>
    </submittedName>
</protein>
<keyword evidence="2" id="KW-1185">Reference proteome</keyword>
<reference evidence="1" key="1">
    <citation type="submission" date="2022-05" db="EMBL/GenBank/DDBJ databases">
        <title>Chromosome-level genome of Chaenocephalus aceratus.</title>
        <authorList>
            <person name="Park H."/>
        </authorList>
    </citation>
    <scope>NUCLEOTIDE SEQUENCE</scope>
    <source>
        <strain evidence="1">KU_202001</strain>
    </source>
</reference>
<sequence length="71" mass="8161">MQLHTVEWHYPQQPPPLHSLPYGDLERTSSVVVMLRNDAGTLSTPCYCNITPVVCYGRCSTLRLHHFQHEV</sequence>
<evidence type="ECO:0000313" key="1">
    <source>
        <dbReference type="EMBL" id="KAI4830509.1"/>
    </source>
</evidence>
<gene>
    <name evidence="1" type="ORF">KUCAC02_002137</name>
</gene>
<comment type="caution">
    <text evidence="1">The sequence shown here is derived from an EMBL/GenBank/DDBJ whole genome shotgun (WGS) entry which is preliminary data.</text>
</comment>